<dbReference type="InterPro" id="IPR029039">
    <property type="entry name" value="Flavoprotein-like_sf"/>
</dbReference>
<evidence type="ECO:0000256" key="2">
    <source>
        <dbReference type="ARBA" id="ARBA00022643"/>
    </source>
</evidence>
<protein>
    <recommendedName>
        <fullName evidence="3">Flavodoxin-like domain-containing protein</fullName>
    </recommendedName>
</protein>
<dbReference type="Proteomes" id="UP000249165">
    <property type="component" value="Unassembled WGS sequence"/>
</dbReference>
<dbReference type="Pfam" id="PF00258">
    <property type="entry name" value="Flavodoxin_1"/>
    <property type="match status" value="1"/>
</dbReference>
<dbReference type="InterPro" id="IPR008254">
    <property type="entry name" value="Flavodoxin/NO_synth"/>
</dbReference>
<sequence>MWRYVRRHNQSAIGPARAAGYTERMSLAIIYHTRTGGSRQMAEAAAEGARADLTTHLLRAEDAGPEDLLAAAGYLFCGPENLGALTGEMKAFFDRCYYPLLGRIEGRPYAQLICAGSDGQGAARQLARIATGWRLREVQPARIVITHAQTPEAILAPKRIATADLGACAELGAAMAAGLEMGIF</sequence>
<dbReference type="GO" id="GO:0010181">
    <property type="term" value="F:FMN binding"/>
    <property type="evidence" value="ECO:0007669"/>
    <property type="project" value="InterPro"/>
</dbReference>
<dbReference type="Gene3D" id="3.40.50.360">
    <property type="match status" value="1"/>
</dbReference>
<keyword evidence="1" id="KW-0285">Flavoprotein</keyword>
<dbReference type="EMBL" id="QLMG01000001">
    <property type="protein sequence ID" value="RAK24123.1"/>
    <property type="molecule type" value="Genomic_DNA"/>
</dbReference>
<proteinExistence type="predicted"/>
<comment type="caution">
    <text evidence="4">The sequence shown here is derived from an EMBL/GenBank/DDBJ whole genome shotgun (WGS) entry which is preliminary data.</text>
</comment>
<evidence type="ECO:0000313" key="5">
    <source>
        <dbReference type="Proteomes" id="UP000249165"/>
    </source>
</evidence>
<name>A0A327YT70_9RHOB</name>
<keyword evidence="5" id="KW-1185">Reference proteome</keyword>
<organism evidence="4 5">
    <name type="scientific">Salipiger aestuarii</name>
    <dbReference type="NCBI Taxonomy" id="568098"/>
    <lineage>
        <taxon>Bacteria</taxon>
        <taxon>Pseudomonadati</taxon>
        <taxon>Pseudomonadota</taxon>
        <taxon>Alphaproteobacteria</taxon>
        <taxon>Rhodobacterales</taxon>
        <taxon>Roseobacteraceae</taxon>
        <taxon>Salipiger</taxon>
    </lineage>
</organism>
<evidence type="ECO:0000259" key="3">
    <source>
        <dbReference type="PROSITE" id="PS50902"/>
    </source>
</evidence>
<evidence type="ECO:0000256" key="1">
    <source>
        <dbReference type="ARBA" id="ARBA00022630"/>
    </source>
</evidence>
<dbReference type="AlphaFoldDB" id="A0A327YT70"/>
<dbReference type="SUPFAM" id="SSF52218">
    <property type="entry name" value="Flavoproteins"/>
    <property type="match status" value="1"/>
</dbReference>
<gene>
    <name evidence="4" type="ORF">ATI53_1001231</name>
</gene>
<feature type="domain" description="Flavodoxin-like" evidence="3">
    <location>
        <begin position="27"/>
        <end position="184"/>
    </location>
</feature>
<keyword evidence="2" id="KW-0288">FMN</keyword>
<evidence type="ECO:0000313" key="4">
    <source>
        <dbReference type="EMBL" id="RAK24123.1"/>
    </source>
</evidence>
<dbReference type="PROSITE" id="PS50902">
    <property type="entry name" value="FLAVODOXIN_LIKE"/>
    <property type="match status" value="1"/>
</dbReference>
<reference evidence="4 5" key="1">
    <citation type="submission" date="2018-06" db="EMBL/GenBank/DDBJ databases">
        <title>Genomic Encyclopedia of Archaeal and Bacterial Type Strains, Phase II (KMG-II): from individual species to whole genera.</title>
        <authorList>
            <person name="Goeker M."/>
        </authorList>
    </citation>
    <scope>NUCLEOTIDE SEQUENCE [LARGE SCALE GENOMIC DNA]</scope>
    <source>
        <strain evidence="4 5">DSM 22011</strain>
    </source>
</reference>
<accession>A0A327YT70</accession>